<feature type="non-terminal residue" evidence="1">
    <location>
        <position position="1"/>
    </location>
</feature>
<dbReference type="EMBL" id="FLQV01003293">
    <property type="protein sequence ID" value="SBT02328.1"/>
    <property type="molecule type" value="Genomic_DNA"/>
</dbReference>
<evidence type="ECO:0000313" key="1">
    <source>
        <dbReference type="EMBL" id="SBT02328.1"/>
    </source>
</evidence>
<organism evidence="1 2">
    <name type="scientific">Plasmodium ovale curtisi</name>
    <dbReference type="NCBI Taxonomy" id="864141"/>
    <lineage>
        <taxon>Eukaryota</taxon>
        <taxon>Sar</taxon>
        <taxon>Alveolata</taxon>
        <taxon>Apicomplexa</taxon>
        <taxon>Aconoidasida</taxon>
        <taxon>Haemosporida</taxon>
        <taxon>Plasmodiidae</taxon>
        <taxon>Plasmodium</taxon>
        <taxon>Plasmodium (Plasmodium)</taxon>
    </lineage>
</organism>
<dbReference type="Proteomes" id="UP000078546">
    <property type="component" value="Unassembled WGS sequence"/>
</dbReference>
<name>A0A1A8XAP3_PLAOA</name>
<protein>
    <submittedName>
        <fullName evidence="1">Uncharacterized protein</fullName>
    </submittedName>
</protein>
<proteinExistence type="predicted"/>
<evidence type="ECO:0000313" key="2">
    <source>
        <dbReference type="Proteomes" id="UP000078546"/>
    </source>
</evidence>
<sequence length="48" mass="5730">TLFKALDNISIKVDGEEYKNFCETFDSVAHSKTFNILFKKFRHFEKKN</sequence>
<gene>
    <name evidence="1" type="ORF">POVCU1_075600</name>
</gene>
<reference evidence="2" key="1">
    <citation type="submission" date="2016-05" db="EMBL/GenBank/DDBJ databases">
        <authorList>
            <person name="Naeem Raeece"/>
        </authorList>
    </citation>
    <scope>NUCLEOTIDE SEQUENCE [LARGE SCALE GENOMIC DNA]</scope>
</reference>
<dbReference type="AlphaFoldDB" id="A0A1A8XAP3"/>
<accession>A0A1A8XAP3</accession>